<name>A0A9P1DFZ6_9DINO</name>
<dbReference type="AlphaFoldDB" id="A0A9P1DFZ6"/>
<gene>
    <name evidence="1" type="ORF">C1SCF055_LOCUS34868</name>
</gene>
<accession>A0A9P1DFZ6</accession>
<dbReference type="EMBL" id="CAMXCT010004548">
    <property type="protein sequence ID" value="CAI4009516.1"/>
    <property type="molecule type" value="Genomic_DNA"/>
</dbReference>
<sequence>MQLGSDSQMAEAFAERRQMMAANHFQQLYDLLMADGVWAYLYSQYFPEEDREKLMLADMHETSMMVTMVKMPECIDDLVHTYGLENYEKYYFYARYASDAAKMQQISEELCEDFPALPSG</sequence>
<protein>
    <submittedName>
        <fullName evidence="1">Uncharacterized protein</fullName>
    </submittedName>
</protein>
<keyword evidence="3" id="KW-1185">Reference proteome</keyword>
<organism evidence="1">
    <name type="scientific">Cladocopium goreaui</name>
    <dbReference type="NCBI Taxonomy" id="2562237"/>
    <lineage>
        <taxon>Eukaryota</taxon>
        <taxon>Sar</taxon>
        <taxon>Alveolata</taxon>
        <taxon>Dinophyceae</taxon>
        <taxon>Suessiales</taxon>
        <taxon>Symbiodiniaceae</taxon>
        <taxon>Cladocopium</taxon>
    </lineage>
</organism>
<dbReference type="EMBL" id="CAMXCT030004548">
    <property type="protein sequence ID" value="CAL4796828.1"/>
    <property type="molecule type" value="Genomic_DNA"/>
</dbReference>
<dbReference type="Proteomes" id="UP001152797">
    <property type="component" value="Unassembled WGS sequence"/>
</dbReference>
<reference evidence="1" key="1">
    <citation type="submission" date="2022-10" db="EMBL/GenBank/DDBJ databases">
        <authorList>
            <person name="Chen Y."/>
            <person name="Dougan E. K."/>
            <person name="Chan C."/>
            <person name="Rhodes N."/>
            <person name="Thang M."/>
        </authorList>
    </citation>
    <scope>NUCLEOTIDE SEQUENCE</scope>
</reference>
<reference evidence="2" key="2">
    <citation type="submission" date="2024-04" db="EMBL/GenBank/DDBJ databases">
        <authorList>
            <person name="Chen Y."/>
            <person name="Shah S."/>
            <person name="Dougan E. K."/>
            <person name="Thang M."/>
            <person name="Chan C."/>
        </authorList>
    </citation>
    <scope>NUCLEOTIDE SEQUENCE [LARGE SCALE GENOMIC DNA]</scope>
</reference>
<proteinExistence type="predicted"/>
<dbReference type="OrthoDB" id="415025at2759"/>
<dbReference type="EMBL" id="CAMXCT020004548">
    <property type="protein sequence ID" value="CAL1162891.1"/>
    <property type="molecule type" value="Genomic_DNA"/>
</dbReference>
<comment type="caution">
    <text evidence="1">The sequence shown here is derived from an EMBL/GenBank/DDBJ whole genome shotgun (WGS) entry which is preliminary data.</text>
</comment>
<evidence type="ECO:0000313" key="1">
    <source>
        <dbReference type="EMBL" id="CAI4009516.1"/>
    </source>
</evidence>
<evidence type="ECO:0000313" key="2">
    <source>
        <dbReference type="EMBL" id="CAL1162891.1"/>
    </source>
</evidence>
<evidence type="ECO:0000313" key="3">
    <source>
        <dbReference type="Proteomes" id="UP001152797"/>
    </source>
</evidence>